<sequence>MSQPTAIKMVRALGFPWATQDPFIFCAYHNDRYPKGNNELGPDASLGGRAIGQDFDPSREWRMYHGQTVPGFPHHPHSGFETVTIGMKGLIDHADSLGAAGRFGNGDVQWMTAGKGVQHSEMFPLLNAEGENPLELFQIWLNLPARSKKVAPHFKMLWAETIPEYKHTDDAGKATVAKIIAGQIGDSKAPAPAPDSWAAEEENEVAIWTIRMEAGAKWALPPTVAGLNRSLYFYQGQQASIDGQQFPASKIIDLYSEREALLHNTGGEPAYFLFLQGRPMNEPVVQHGPFVANDREGIIQIMQEYQATEFGGWPWPRPDQVHDKNKGRFARHVDGRVEEKSL</sequence>
<dbReference type="PANTHER" id="PTHR13903:SF8">
    <property type="entry name" value="PIRIN"/>
    <property type="match status" value="1"/>
</dbReference>
<name>A0A5C6RJG4_9BACT</name>
<evidence type="ECO:0000313" key="7">
    <source>
        <dbReference type="Proteomes" id="UP000321580"/>
    </source>
</evidence>
<evidence type="ECO:0000259" key="4">
    <source>
        <dbReference type="Pfam" id="PF02678"/>
    </source>
</evidence>
<dbReference type="Proteomes" id="UP000321580">
    <property type="component" value="Unassembled WGS sequence"/>
</dbReference>
<keyword evidence="2" id="KW-0408">Iron</keyword>
<feature type="domain" description="Pirin C-terminal" evidence="5">
    <location>
        <begin position="208"/>
        <end position="311"/>
    </location>
</feature>
<proteinExistence type="inferred from homology"/>
<evidence type="ECO:0000313" key="6">
    <source>
        <dbReference type="EMBL" id="TXB61502.1"/>
    </source>
</evidence>
<evidence type="ECO:0000259" key="5">
    <source>
        <dbReference type="Pfam" id="PF05726"/>
    </source>
</evidence>
<dbReference type="RefSeq" id="WP_147169114.1">
    <property type="nucleotide sequence ID" value="NZ_VOOR01000056.1"/>
</dbReference>
<dbReference type="GO" id="GO:0046872">
    <property type="term" value="F:metal ion binding"/>
    <property type="evidence" value="ECO:0007669"/>
    <property type="project" value="UniProtKB-KW"/>
</dbReference>
<evidence type="ECO:0000256" key="3">
    <source>
        <dbReference type="RuleBase" id="RU003457"/>
    </source>
</evidence>
<evidence type="ECO:0000256" key="2">
    <source>
        <dbReference type="PIRSR" id="PIRSR006232-1"/>
    </source>
</evidence>
<dbReference type="InterPro" id="IPR003829">
    <property type="entry name" value="Pirin_N_dom"/>
</dbReference>
<comment type="similarity">
    <text evidence="1 3">Belongs to the pirin family.</text>
</comment>
<comment type="caution">
    <text evidence="6">The sequence shown here is derived from an EMBL/GenBank/DDBJ whole genome shotgun (WGS) entry which is preliminary data.</text>
</comment>
<dbReference type="PANTHER" id="PTHR13903">
    <property type="entry name" value="PIRIN-RELATED"/>
    <property type="match status" value="1"/>
</dbReference>
<dbReference type="Pfam" id="PF02678">
    <property type="entry name" value="Pirin"/>
    <property type="match status" value="1"/>
</dbReference>
<comment type="cofactor">
    <cofactor evidence="2">
        <name>Fe cation</name>
        <dbReference type="ChEBI" id="CHEBI:24875"/>
    </cofactor>
    <text evidence="2">Binds 1 Fe cation per subunit.</text>
</comment>
<organism evidence="6 7">
    <name type="scientific">Phaeodactylibacter luteus</name>
    <dbReference type="NCBI Taxonomy" id="1564516"/>
    <lineage>
        <taxon>Bacteria</taxon>
        <taxon>Pseudomonadati</taxon>
        <taxon>Bacteroidota</taxon>
        <taxon>Saprospiria</taxon>
        <taxon>Saprospirales</taxon>
        <taxon>Haliscomenobacteraceae</taxon>
        <taxon>Phaeodactylibacter</taxon>
    </lineage>
</organism>
<gene>
    <name evidence="6" type="ORF">FRY97_18780</name>
</gene>
<dbReference type="Gene3D" id="2.60.120.10">
    <property type="entry name" value="Jelly Rolls"/>
    <property type="match status" value="2"/>
</dbReference>
<dbReference type="InterPro" id="IPR014710">
    <property type="entry name" value="RmlC-like_jellyroll"/>
</dbReference>
<dbReference type="InterPro" id="IPR012093">
    <property type="entry name" value="Pirin"/>
</dbReference>
<dbReference type="InterPro" id="IPR008778">
    <property type="entry name" value="Pirin_C_dom"/>
</dbReference>
<dbReference type="EMBL" id="VOOR01000056">
    <property type="protein sequence ID" value="TXB61502.1"/>
    <property type="molecule type" value="Genomic_DNA"/>
</dbReference>
<feature type="binding site" evidence="2">
    <location>
        <position position="121"/>
    </location>
    <ligand>
        <name>Fe cation</name>
        <dbReference type="ChEBI" id="CHEBI:24875"/>
    </ligand>
</feature>
<feature type="binding site" evidence="2">
    <location>
        <position position="119"/>
    </location>
    <ligand>
        <name>Fe cation</name>
        <dbReference type="ChEBI" id="CHEBI:24875"/>
    </ligand>
</feature>
<dbReference type="InterPro" id="IPR011051">
    <property type="entry name" value="RmlC_Cupin_sf"/>
</dbReference>
<feature type="domain" description="Pirin N-terminal" evidence="4">
    <location>
        <begin position="64"/>
        <end position="141"/>
    </location>
</feature>
<feature type="binding site" evidence="2">
    <location>
        <position position="75"/>
    </location>
    <ligand>
        <name>Fe cation</name>
        <dbReference type="ChEBI" id="CHEBI:24875"/>
    </ligand>
</feature>
<dbReference type="AlphaFoldDB" id="A0A5C6RJG4"/>
<protein>
    <submittedName>
        <fullName evidence="6">Pirin family protein</fullName>
    </submittedName>
</protein>
<dbReference type="SUPFAM" id="SSF51182">
    <property type="entry name" value="RmlC-like cupins"/>
    <property type="match status" value="1"/>
</dbReference>
<keyword evidence="7" id="KW-1185">Reference proteome</keyword>
<accession>A0A5C6RJG4</accession>
<dbReference type="Pfam" id="PF05726">
    <property type="entry name" value="Pirin_C"/>
    <property type="match status" value="1"/>
</dbReference>
<keyword evidence="2" id="KW-0479">Metal-binding</keyword>
<evidence type="ECO:0000256" key="1">
    <source>
        <dbReference type="ARBA" id="ARBA00008416"/>
    </source>
</evidence>
<dbReference type="OrthoDB" id="321327at2"/>
<reference evidence="6 7" key="1">
    <citation type="submission" date="2019-08" db="EMBL/GenBank/DDBJ databases">
        <title>Genome of Phaeodactylibacter luteus.</title>
        <authorList>
            <person name="Bowman J.P."/>
        </authorList>
    </citation>
    <scope>NUCLEOTIDE SEQUENCE [LARGE SCALE GENOMIC DNA]</scope>
    <source>
        <strain evidence="6 7">KCTC 42180</strain>
    </source>
</reference>
<feature type="binding site" evidence="2">
    <location>
        <position position="77"/>
    </location>
    <ligand>
        <name>Fe cation</name>
        <dbReference type="ChEBI" id="CHEBI:24875"/>
    </ligand>
</feature>